<evidence type="ECO:0000313" key="1">
    <source>
        <dbReference type="EMBL" id="MCZ6161965.1"/>
    </source>
</evidence>
<accession>A0A9Q4PXL4</accession>
<gene>
    <name evidence="1" type="ORF">O6B92_06400</name>
</gene>
<organism evidence="1 2">
    <name type="scientific">Campylobacter ureolyticus</name>
    <dbReference type="NCBI Taxonomy" id="827"/>
    <lineage>
        <taxon>Bacteria</taxon>
        <taxon>Pseudomonadati</taxon>
        <taxon>Campylobacterota</taxon>
        <taxon>Epsilonproteobacteria</taxon>
        <taxon>Campylobacterales</taxon>
        <taxon>Campylobacteraceae</taxon>
        <taxon>Campylobacter</taxon>
    </lineage>
</organism>
<reference evidence="1" key="1">
    <citation type="submission" date="2022-12" db="EMBL/GenBank/DDBJ databases">
        <title>Species Delineation and Comparative Genomics within the Campylobacter ureolyticus Complex.</title>
        <authorList>
            <person name="Maki J."/>
            <person name="Howard M."/>
            <person name="Connelly S."/>
            <person name="Hardy D.J."/>
            <person name="Cameron A."/>
        </authorList>
    </citation>
    <scope>NUCLEOTIDE SEQUENCE</scope>
    <source>
        <strain evidence="1">URMC_786</strain>
    </source>
</reference>
<comment type="caution">
    <text evidence="1">The sequence shown here is derived from an EMBL/GenBank/DDBJ whole genome shotgun (WGS) entry which is preliminary data.</text>
</comment>
<dbReference type="RefSeq" id="WP_269480277.1">
    <property type="nucleotide sequence ID" value="NZ_JAPXGJ010000001.1"/>
</dbReference>
<proteinExistence type="predicted"/>
<evidence type="ECO:0000313" key="2">
    <source>
        <dbReference type="Proteomes" id="UP001075461"/>
    </source>
</evidence>
<name>A0A9Q4PXL4_9BACT</name>
<dbReference type="Proteomes" id="UP001075461">
    <property type="component" value="Unassembled WGS sequence"/>
</dbReference>
<dbReference type="EMBL" id="JAPXGP010000004">
    <property type="protein sequence ID" value="MCZ6161965.1"/>
    <property type="molecule type" value="Genomic_DNA"/>
</dbReference>
<sequence>MIFADTKSNTVTVQGEGSDIFRELLSVITFIVKNSNMDKEELRELLNDDKFWKQADHY</sequence>
<dbReference type="AlphaFoldDB" id="A0A9Q4PXL4"/>
<protein>
    <submittedName>
        <fullName evidence="1">Uncharacterized protein</fullName>
    </submittedName>
</protein>